<comment type="caution">
    <text evidence="1">The sequence shown here is derived from an EMBL/GenBank/DDBJ whole genome shotgun (WGS) entry which is preliminary data.</text>
</comment>
<sequence>MSIRFLLINSTQSMMQFSNILTQSTTNALVTYAGTILLTTSFSTRFHRSTWMTRVENLETMHIMVSKSSVNLTVKFVPWSVKITTDILRSNSFERNDLNSSDAQIYSTGDKFVASLEYWFLGSYTSTVNTQNLGRMVFWILLLAD</sequence>
<feature type="non-terminal residue" evidence="1">
    <location>
        <position position="145"/>
    </location>
</feature>
<dbReference type="AlphaFoldDB" id="A0A8X6PX82"/>
<dbReference type="EMBL" id="BMAW01074949">
    <property type="protein sequence ID" value="GFT94359.1"/>
    <property type="molecule type" value="Genomic_DNA"/>
</dbReference>
<evidence type="ECO:0000313" key="2">
    <source>
        <dbReference type="Proteomes" id="UP000887013"/>
    </source>
</evidence>
<protein>
    <submittedName>
        <fullName evidence="1">Uncharacterized protein</fullName>
    </submittedName>
</protein>
<accession>A0A8X6PX82</accession>
<dbReference type="Proteomes" id="UP000887013">
    <property type="component" value="Unassembled WGS sequence"/>
</dbReference>
<reference evidence="1" key="1">
    <citation type="submission" date="2020-08" db="EMBL/GenBank/DDBJ databases">
        <title>Multicomponent nature underlies the extraordinary mechanical properties of spider dragline silk.</title>
        <authorList>
            <person name="Kono N."/>
            <person name="Nakamura H."/>
            <person name="Mori M."/>
            <person name="Yoshida Y."/>
            <person name="Ohtoshi R."/>
            <person name="Malay A.D."/>
            <person name="Moran D.A.P."/>
            <person name="Tomita M."/>
            <person name="Numata K."/>
            <person name="Arakawa K."/>
        </authorList>
    </citation>
    <scope>NUCLEOTIDE SEQUENCE</scope>
</reference>
<gene>
    <name evidence="1" type="ORF">NPIL_507791</name>
</gene>
<evidence type="ECO:0000313" key="1">
    <source>
        <dbReference type="EMBL" id="GFT94359.1"/>
    </source>
</evidence>
<organism evidence="1 2">
    <name type="scientific">Nephila pilipes</name>
    <name type="common">Giant wood spider</name>
    <name type="synonym">Nephila maculata</name>
    <dbReference type="NCBI Taxonomy" id="299642"/>
    <lineage>
        <taxon>Eukaryota</taxon>
        <taxon>Metazoa</taxon>
        <taxon>Ecdysozoa</taxon>
        <taxon>Arthropoda</taxon>
        <taxon>Chelicerata</taxon>
        <taxon>Arachnida</taxon>
        <taxon>Araneae</taxon>
        <taxon>Araneomorphae</taxon>
        <taxon>Entelegynae</taxon>
        <taxon>Araneoidea</taxon>
        <taxon>Nephilidae</taxon>
        <taxon>Nephila</taxon>
    </lineage>
</organism>
<name>A0A8X6PX82_NEPPI</name>
<proteinExistence type="predicted"/>
<keyword evidence="2" id="KW-1185">Reference proteome</keyword>